<comment type="caution">
    <text evidence="1">The sequence shown here is derived from an EMBL/GenBank/DDBJ whole genome shotgun (WGS) entry which is preliminary data.</text>
</comment>
<reference evidence="1" key="1">
    <citation type="submission" date="2022-04" db="EMBL/GenBank/DDBJ databases">
        <title>Genome of the entomopathogenic fungus Entomophthora muscae.</title>
        <authorList>
            <person name="Elya C."/>
            <person name="Lovett B.R."/>
            <person name="Lee E."/>
            <person name="Macias A.M."/>
            <person name="Hajek A.E."/>
            <person name="De Bivort B.L."/>
            <person name="Kasson M.T."/>
            <person name="De Fine Licht H.H."/>
            <person name="Stajich J.E."/>
        </authorList>
    </citation>
    <scope>NUCLEOTIDE SEQUENCE</scope>
    <source>
        <strain evidence="1">Berkeley</strain>
    </source>
</reference>
<dbReference type="Proteomes" id="UP001165960">
    <property type="component" value="Unassembled WGS sequence"/>
</dbReference>
<name>A0ACC2T2W7_9FUNG</name>
<protein>
    <submittedName>
        <fullName evidence="1">Uncharacterized protein</fullName>
    </submittedName>
</protein>
<accession>A0ACC2T2W7</accession>
<organism evidence="1 2">
    <name type="scientific">Entomophthora muscae</name>
    <dbReference type="NCBI Taxonomy" id="34485"/>
    <lineage>
        <taxon>Eukaryota</taxon>
        <taxon>Fungi</taxon>
        <taxon>Fungi incertae sedis</taxon>
        <taxon>Zoopagomycota</taxon>
        <taxon>Entomophthoromycotina</taxon>
        <taxon>Entomophthoromycetes</taxon>
        <taxon>Entomophthorales</taxon>
        <taxon>Entomophthoraceae</taxon>
        <taxon>Entomophthora</taxon>
    </lineage>
</organism>
<proteinExistence type="predicted"/>
<dbReference type="EMBL" id="QTSX02003679">
    <property type="protein sequence ID" value="KAJ9068890.1"/>
    <property type="molecule type" value="Genomic_DNA"/>
</dbReference>
<sequence length="245" mass="27649">MTMLVDPPFSHQTAASPQRSRLQPLQLAMARLSYEVSDFGKQTSKPTKKSPQKPEPKEEPRKQRFSLFGKQKKTSIVSSLLKLMAFAPRSCKAYKTPSPCHIFDMDDGLLDDGDVQLGLAQCEGGIPLELVTSPLRITYLLSVRKLKVYQNRPLHQLLLINDLVSRLKLRVVESVPSLTQDPLPHFTRLSPPPIRRRPVMLKRYSLSEPSLLPSSPPLTRRASRSEETLSPPPKRSPHRLSVPCF</sequence>
<evidence type="ECO:0000313" key="1">
    <source>
        <dbReference type="EMBL" id="KAJ9068890.1"/>
    </source>
</evidence>
<gene>
    <name evidence="1" type="ORF">DSO57_1024106</name>
</gene>
<keyword evidence="2" id="KW-1185">Reference proteome</keyword>
<evidence type="ECO:0000313" key="2">
    <source>
        <dbReference type="Proteomes" id="UP001165960"/>
    </source>
</evidence>